<evidence type="ECO:0000256" key="9">
    <source>
        <dbReference type="ARBA" id="ARBA00037847"/>
    </source>
</evidence>
<evidence type="ECO:0000256" key="7">
    <source>
        <dbReference type="ARBA" id="ARBA00023180"/>
    </source>
</evidence>
<evidence type="ECO:0000256" key="3">
    <source>
        <dbReference type="ARBA" id="ARBA00022553"/>
    </source>
</evidence>
<dbReference type="Gene3D" id="3.40.50.12190">
    <property type="match status" value="1"/>
</dbReference>
<reference evidence="13" key="2">
    <citation type="submission" date="2020-11" db="EMBL/GenBank/DDBJ databases">
        <authorList>
            <person name="McCartney M.A."/>
            <person name="Auch B."/>
            <person name="Kono T."/>
            <person name="Mallez S."/>
            <person name="Becker A."/>
            <person name="Gohl D.M."/>
            <person name="Silverstein K.A.T."/>
            <person name="Koren S."/>
            <person name="Bechman K.B."/>
            <person name="Herman A."/>
            <person name="Abrahante J.E."/>
            <person name="Garbe J."/>
        </authorList>
    </citation>
    <scope>NUCLEOTIDE SEQUENCE</scope>
    <source>
        <strain evidence="13">Duluth1</strain>
        <tissue evidence="13">Whole animal</tissue>
    </source>
</reference>
<comment type="similarity">
    <text evidence="2">Belongs to the TOR1AIP family.</text>
</comment>
<dbReference type="InterPro" id="IPR008662">
    <property type="entry name" value="TOIP1/2"/>
</dbReference>
<evidence type="ECO:0000256" key="8">
    <source>
        <dbReference type="ARBA" id="ARBA00023242"/>
    </source>
</evidence>
<evidence type="ECO:0000256" key="10">
    <source>
        <dbReference type="SAM" id="MobiDB-lite"/>
    </source>
</evidence>
<dbReference type="Pfam" id="PF05609">
    <property type="entry name" value="LAP1_C"/>
    <property type="match status" value="1"/>
</dbReference>
<evidence type="ECO:0000256" key="5">
    <source>
        <dbReference type="ARBA" id="ARBA00022989"/>
    </source>
</evidence>
<dbReference type="Proteomes" id="UP000828390">
    <property type="component" value="Unassembled WGS sequence"/>
</dbReference>
<dbReference type="GO" id="GO:0061024">
    <property type="term" value="P:membrane organization"/>
    <property type="evidence" value="ECO:0007669"/>
    <property type="project" value="TreeGrafter"/>
</dbReference>
<evidence type="ECO:0000259" key="12">
    <source>
        <dbReference type="Pfam" id="PF05609"/>
    </source>
</evidence>
<evidence type="ECO:0000256" key="4">
    <source>
        <dbReference type="ARBA" id="ARBA00022692"/>
    </source>
</evidence>
<evidence type="ECO:0000313" key="13">
    <source>
        <dbReference type="EMBL" id="KAH3794620.1"/>
    </source>
</evidence>
<dbReference type="EMBL" id="JAIWYP010000007">
    <property type="protein sequence ID" value="KAH3794620.1"/>
    <property type="molecule type" value="Genomic_DNA"/>
</dbReference>
<keyword evidence="4 11" id="KW-0812">Transmembrane</keyword>
<gene>
    <name evidence="13" type="ORF">DPMN_148157</name>
</gene>
<feature type="compositionally biased region" description="Acidic residues" evidence="10">
    <location>
        <begin position="58"/>
        <end position="77"/>
    </location>
</feature>
<keyword evidence="3" id="KW-0597">Phosphoprotein</keyword>
<dbReference type="GO" id="GO:0016020">
    <property type="term" value="C:membrane"/>
    <property type="evidence" value="ECO:0007669"/>
    <property type="project" value="TreeGrafter"/>
</dbReference>
<organism evidence="13 14">
    <name type="scientific">Dreissena polymorpha</name>
    <name type="common">Zebra mussel</name>
    <name type="synonym">Mytilus polymorpha</name>
    <dbReference type="NCBI Taxonomy" id="45954"/>
    <lineage>
        <taxon>Eukaryota</taxon>
        <taxon>Metazoa</taxon>
        <taxon>Spiralia</taxon>
        <taxon>Lophotrochozoa</taxon>
        <taxon>Mollusca</taxon>
        <taxon>Bivalvia</taxon>
        <taxon>Autobranchia</taxon>
        <taxon>Heteroconchia</taxon>
        <taxon>Euheterodonta</taxon>
        <taxon>Imparidentia</taxon>
        <taxon>Neoheterodontei</taxon>
        <taxon>Myida</taxon>
        <taxon>Dreissenoidea</taxon>
        <taxon>Dreissenidae</taxon>
        <taxon>Dreissena</taxon>
    </lineage>
</organism>
<dbReference type="GO" id="GO:0005635">
    <property type="term" value="C:nuclear envelope"/>
    <property type="evidence" value="ECO:0007669"/>
    <property type="project" value="UniProtKB-SubCell"/>
</dbReference>
<comment type="subcellular location">
    <subcellularLocation>
        <location evidence="9">Endomembrane system</location>
        <topology evidence="9">Single-pass membrane protein</topology>
    </subcellularLocation>
    <subcellularLocation>
        <location evidence="1">Nucleus envelope</location>
    </subcellularLocation>
</comment>
<dbReference type="GO" id="GO:0001671">
    <property type="term" value="F:ATPase activator activity"/>
    <property type="evidence" value="ECO:0007669"/>
    <property type="project" value="InterPro"/>
</dbReference>
<dbReference type="OrthoDB" id="6258998at2759"/>
<dbReference type="AlphaFoldDB" id="A0A9D4F991"/>
<comment type="caution">
    <text evidence="13">The sequence shown here is derived from an EMBL/GenBank/DDBJ whole genome shotgun (WGS) entry which is preliminary data.</text>
</comment>
<sequence length="388" mass="43448">MPIVKLTRENLTPIADRMPGKAPRSPKSPKRSPKPNVKNLYPDISQLGDKEVENADAVADEDEGDDINTESEDDNISDIENKDGYSIDSIDEPDFAKRELRPRKNRKVQPLPEQGKAKPKANVNRERIYPHLPEQQQKPARPEGNGILKNLIWLLGIMFISIGCVMVLFKPQSDTVSKTGPQFVDYYKLFKPKFDGLRERYPSQTDRFWKVIGASIRRLLNTEIPTYPAIIMMSIPRGFSKVGTCIAKEISNNLNSFFNQSVSSYIDTLTLDSTSPPKTKLDLDKRLISVLETTKSVVIDHIETLKGSTALLFHGYCDGDNAPYKSSAIIFVLHTGVEVNAMTEYYVEAELTRRWGGHLGVDEMPALLSRIANNIALVSPGEAVDCQL</sequence>
<dbReference type="InterPro" id="IPR046753">
    <property type="entry name" value="TOIP1/2_C"/>
</dbReference>
<protein>
    <recommendedName>
        <fullName evidence="12">Torsin-1A-interacting protein 1/2 AAA+ activator domain-containing protein</fullName>
    </recommendedName>
</protein>
<evidence type="ECO:0000256" key="1">
    <source>
        <dbReference type="ARBA" id="ARBA00004259"/>
    </source>
</evidence>
<keyword evidence="8" id="KW-0539">Nucleus</keyword>
<evidence type="ECO:0000256" key="2">
    <source>
        <dbReference type="ARBA" id="ARBA00007860"/>
    </source>
</evidence>
<dbReference type="PANTHER" id="PTHR18843:SF7">
    <property type="entry name" value="LAMINA-ASSOCIATED POLYPEPTIDE 1B ISOFORM 1-RELATED"/>
    <property type="match status" value="1"/>
</dbReference>
<dbReference type="PANTHER" id="PTHR18843">
    <property type="entry name" value="TORSIN-1A-INTERACTING PROTEIN"/>
    <property type="match status" value="1"/>
</dbReference>
<feature type="region of interest" description="Disordered" evidence="10">
    <location>
        <begin position="1"/>
        <end position="124"/>
    </location>
</feature>
<reference evidence="13" key="1">
    <citation type="journal article" date="2019" name="bioRxiv">
        <title>The Genome of the Zebra Mussel, Dreissena polymorpha: A Resource for Invasive Species Research.</title>
        <authorList>
            <person name="McCartney M.A."/>
            <person name="Auch B."/>
            <person name="Kono T."/>
            <person name="Mallez S."/>
            <person name="Zhang Y."/>
            <person name="Obille A."/>
            <person name="Becker A."/>
            <person name="Abrahante J.E."/>
            <person name="Garbe J."/>
            <person name="Badalamenti J.P."/>
            <person name="Herman A."/>
            <person name="Mangelson H."/>
            <person name="Liachko I."/>
            <person name="Sullivan S."/>
            <person name="Sone E.D."/>
            <person name="Koren S."/>
            <person name="Silverstein K.A.T."/>
            <person name="Beckman K.B."/>
            <person name="Gohl D.M."/>
        </authorList>
    </citation>
    <scope>NUCLEOTIDE SEQUENCE</scope>
    <source>
        <strain evidence="13">Duluth1</strain>
        <tissue evidence="13">Whole animal</tissue>
    </source>
</reference>
<keyword evidence="6 11" id="KW-0472">Membrane</keyword>
<dbReference type="InterPro" id="IPR038599">
    <property type="entry name" value="LAP1C-like_C_sf"/>
</dbReference>
<accession>A0A9D4F991</accession>
<keyword evidence="5 11" id="KW-1133">Transmembrane helix</keyword>
<feature type="domain" description="Torsin-1A-interacting protein 1/2 AAA+ activator" evidence="12">
    <location>
        <begin position="188"/>
        <end position="332"/>
    </location>
</feature>
<keyword evidence="7" id="KW-0325">Glycoprotein</keyword>
<proteinExistence type="inferred from homology"/>
<name>A0A9D4F991_DREPO</name>
<keyword evidence="14" id="KW-1185">Reference proteome</keyword>
<evidence type="ECO:0000256" key="11">
    <source>
        <dbReference type="SAM" id="Phobius"/>
    </source>
</evidence>
<evidence type="ECO:0000313" key="14">
    <source>
        <dbReference type="Proteomes" id="UP000828390"/>
    </source>
</evidence>
<evidence type="ECO:0000256" key="6">
    <source>
        <dbReference type="ARBA" id="ARBA00023136"/>
    </source>
</evidence>
<feature type="transmembrane region" description="Helical" evidence="11">
    <location>
        <begin position="151"/>
        <end position="169"/>
    </location>
</feature>